<accession>A0ABP0MQV1</accession>
<feature type="region of interest" description="Disordered" evidence="1">
    <location>
        <begin position="212"/>
        <end position="336"/>
    </location>
</feature>
<organism evidence="2 3">
    <name type="scientific">Durusdinium trenchii</name>
    <dbReference type="NCBI Taxonomy" id="1381693"/>
    <lineage>
        <taxon>Eukaryota</taxon>
        <taxon>Sar</taxon>
        <taxon>Alveolata</taxon>
        <taxon>Dinophyceae</taxon>
        <taxon>Suessiales</taxon>
        <taxon>Symbiodiniaceae</taxon>
        <taxon>Durusdinium</taxon>
    </lineage>
</organism>
<proteinExistence type="predicted"/>
<feature type="compositionally biased region" description="Low complexity" evidence="1">
    <location>
        <begin position="220"/>
        <end position="229"/>
    </location>
</feature>
<feature type="compositionally biased region" description="Polar residues" evidence="1">
    <location>
        <begin position="27"/>
        <end position="45"/>
    </location>
</feature>
<evidence type="ECO:0000313" key="2">
    <source>
        <dbReference type="EMBL" id="CAK9053860.1"/>
    </source>
</evidence>
<evidence type="ECO:0000256" key="1">
    <source>
        <dbReference type="SAM" id="MobiDB-lite"/>
    </source>
</evidence>
<name>A0ABP0MQV1_9DINO</name>
<evidence type="ECO:0000313" key="3">
    <source>
        <dbReference type="Proteomes" id="UP001642464"/>
    </source>
</evidence>
<dbReference type="EMBL" id="CAXAMM010023581">
    <property type="protein sequence ID" value="CAK9053860.1"/>
    <property type="molecule type" value="Genomic_DNA"/>
</dbReference>
<feature type="region of interest" description="Disordered" evidence="1">
    <location>
        <begin position="27"/>
        <end position="63"/>
    </location>
</feature>
<dbReference type="Proteomes" id="UP001642464">
    <property type="component" value="Unassembled WGS sequence"/>
</dbReference>
<reference evidence="2 3" key="1">
    <citation type="submission" date="2024-02" db="EMBL/GenBank/DDBJ databases">
        <authorList>
            <person name="Chen Y."/>
            <person name="Shah S."/>
            <person name="Dougan E. K."/>
            <person name="Thang M."/>
            <person name="Chan C."/>
        </authorList>
    </citation>
    <scope>NUCLEOTIDE SEQUENCE [LARGE SCALE GENOMIC DNA]</scope>
</reference>
<gene>
    <name evidence="2" type="ORF">SCF082_LOCUS29315</name>
</gene>
<keyword evidence="3" id="KW-1185">Reference proteome</keyword>
<feature type="compositionally biased region" description="Basic and acidic residues" evidence="1">
    <location>
        <begin position="281"/>
        <end position="292"/>
    </location>
</feature>
<protein>
    <submittedName>
        <fullName evidence="2">Uncharacterized protein</fullName>
    </submittedName>
</protein>
<comment type="caution">
    <text evidence="2">The sequence shown here is derived from an EMBL/GenBank/DDBJ whole genome shotgun (WGS) entry which is preliminary data.</text>
</comment>
<feature type="compositionally biased region" description="Acidic residues" evidence="1">
    <location>
        <begin position="314"/>
        <end position="325"/>
    </location>
</feature>
<sequence length="385" mass="42281">MEFSDIIDLDIDSSVANTGLLNKHLSNATLGNSQSSSEPVLSSASKKLKPDAPDASSSSRSSNKLTNIMLEGAPSQVMSFQVSSDVKKFMVAKDIMAMPVETIARPLQKEPPLSPRDYSDYAKQAYPYFENDSQDDFGNTILTGPFTDWKEDAAPSAVNDAQHVEPAPESTLTFKNDDGMVPMEPAREEASHPNPVRLLACKAAPKRSRHLNDRLAPADLEPILEQPGLEIEEEEPAEEPAKEPAELPSGPAEDEANTAEPALKKFKGVKITPGMNAQEVNKIKNERLERKRANSRRWHAKFESKGVLKGSPEEHEDVPNADEEAPPVPDADALPSAATLNDVRWTFVRKFLAETPNATIKDAHREWMHSSERAAFQAGRQGLQI</sequence>